<dbReference type="Proteomes" id="UP000682951">
    <property type="component" value="Unassembled WGS sequence"/>
</dbReference>
<dbReference type="RefSeq" id="WP_212141729.1">
    <property type="nucleotide sequence ID" value="NZ_JAGSSW010000002.1"/>
</dbReference>
<keyword evidence="2" id="KW-1185">Reference proteome</keyword>
<protein>
    <submittedName>
        <fullName evidence="1">Uncharacterized protein</fullName>
    </submittedName>
</protein>
<sequence>MRVINIARTQAKGLLKMMSNAGAPIITTKMIHGIRADFSSSLYAVTEDGRCIYEKESKRLVDIVKN</sequence>
<accession>A0ABS5HH87</accession>
<dbReference type="EMBL" id="JAGSSW010000002">
    <property type="protein sequence ID" value="MBR8463634.1"/>
    <property type="molecule type" value="Genomic_DNA"/>
</dbReference>
<proteinExistence type="predicted"/>
<name>A0ABS5HH87_9BACT</name>
<reference evidence="1 2" key="1">
    <citation type="submission" date="2021-04" db="EMBL/GenBank/DDBJ databases">
        <title>Molecular and phenotypic characterization and identification of bacterial isolates recovered from the Anatolian ground squirrels (Spermophilus xanthoprymnus) and which have the potential to form a new species in the Campylobacter genus.</title>
        <authorList>
            <person name="Aydin F."/>
            <person name="Abay S."/>
            <person name="Kayman T."/>
            <person name="Karakaya E."/>
            <person name="Mustak H.K."/>
            <person name="Mustak I.B."/>
            <person name="Bilgin N."/>
            <person name="Duzler A."/>
            <person name="Sahin O."/>
            <person name="Guran O."/>
            <person name="Saticioglu I.B."/>
        </authorList>
    </citation>
    <scope>NUCLEOTIDE SEQUENCE [LARGE SCALE GENOMIC DNA]</scope>
    <source>
        <strain evidence="2">faydin-G24</strain>
    </source>
</reference>
<evidence type="ECO:0000313" key="2">
    <source>
        <dbReference type="Proteomes" id="UP000682951"/>
    </source>
</evidence>
<gene>
    <name evidence="1" type="ORF">KDD93_03480</name>
</gene>
<comment type="caution">
    <text evidence="1">The sequence shown here is derived from an EMBL/GenBank/DDBJ whole genome shotgun (WGS) entry which is preliminary data.</text>
</comment>
<evidence type="ECO:0000313" key="1">
    <source>
        <dbReference type="EMBL" id="MBR8463634.1"/>
    </source>
</evidence>
<organism evidence="1 2">
    <name type="scientific">Campylobacter anatolicus</name>
    <dbReference type="NCBI Taxonomy" id="2829105"/>
    <lineage>
        <taxon>Bacteria</taxon>
        <taxon>Pseudomonadati</taxon>
        <taxon>Campylobacterota</taxon>
        <taxon>Epsilonproteobacteria</taxon>
        <taxon>Campylobacterales</taxon>
        <taxon>Campylobacteraceae</taxon>
        <taxon>Campylobacter</taxon>
    </lineage>
</organism>